<dbReference type="SMART" id="SM00069">
    <property type="entry name" value="GLA"/>
    <property type="match status" value="1"/>
</dbReference>
<name>A0ABR3L145_9TELE</name>
<proteinExistence type="predicted"/>
<comment type="caution">
    <text evidence="4">The sequence shown here is derived from an EMBL/GenBank/DDBJ whole genome shotgun (WGS) entry which is preliminary data.</text>
</comment>
<feature type="domain" description="Gla" evidence="3">
    <location>
        <begin position="34"/>
        <end position="80"/>
    </location>
</feature>
<dbReference type="InterPro" id="IPR050442">
    <property type="entry name" value="Peptidase_S1_coag_factors"/>
</dbReference>
<dbReference type="Proteomes" id="UP001558613">
    <property type="component" value="Unassembled WGS sequence"/>
</dbReference>
<keyword evidence="5" id="KW-1185">Reference proteome</keyword>
<evidence type="ECO:0000313" key="4">
    <source>
        <dbReference type="EMBL" id="KAL1246636.1"/>
    </source>
</evidence>
<gene>
    <name evidence="4" type="ORF">QQF64_034448</name>
</gene>
<dbReference type="InterPro" id="IPR000294">
    <property type="entry name" value="GLA_domain"/>
</dbReference>
<keyword evidence="2" id="KW-0732">Signal</keyword>
<evidence type="ECO:0000256" key="1">
    <source>
        <dbReference type="ARBA" id="ARBA00023157"/>
    </source>
</evidence>
<dbReference type="SUPFAM" id="SSF57630">
    <property type="entry name" value="GLA-domain"/>
    <property type="match status" value="1"/>
</dbReference>
<organism evidence="4 5">
    <name type="scientific">Cirrhinus molitorella</name>
    <name type="common">mud carp</name>
    <dbReference type="NCBI Taxonomy" id="172907"/>
    <lineage>
        <taxon>Eukaryota</taxon>
        <taxon>Metazoa</taxon>
        <taxon>Chordata</taxon>
        <taxon>Craniata</taxon>
        <taxon>Vertebrata</taxon>
        <taxon>Euteleostomi</taxon>
        <taxon>Actinopterygii</taxon>
        <taxon>Neopterygii</taxon>
        <taxon>Teleostei</taxon>
        <taxon>Ostariophysi</taxon>
        <taxon>Cypriniformes</taxon>
        <taxon>Cyprinidae</taxon>
        <taxon>Labeoninae</taxon>
        <taxon>Labeonini</taxon>
        <taxon>Cirrhinus</taxon>
    </lineage>
</organism>
<reference evidence="4 5" key="1">
    <citation type="submission" date="2023-09" db="EMBL/GenBank/DDBJ databases">
        <authorList>
            <person name="Wang M."/>
        </authorList>
    </citation>
    <scope>NUCLEOTIDE SEQUENCE [LARGE SCALE GENOMIC DNA]</scope>
    <source>
        <strain evidence="4">GT-2023</strain>
        <tissue evidence="4">Liver</tissue>
    </source>
</reference>
<accession>A0ABR3L145</accession>
<sequence>MSWMILLLIHLTSALQSPVFLDRRDAVHLLRNRRANAFLEEMKPGNLERECYEELCSLEEASEIFLSKEKTMEFWYKYQSKTLLY</sequence>
<protein>
    <recommendedName>
        <fullName evidence="3">Gla domain-containing protein</fullName>
    </recommendedName>
</protein>
<dbReference type="Pfam" id="PF00594">
    <property type="entry name" value="Gla"/>
    <property type="match status" value="1"/>
</dbReference>
<feature type="chain" id="PRO_5047325655" description="Gla domain-containing protein" evidence="2">
    <location>
        <begin position="17"/>
        <end position="85"/>
    </location>
</feature>
<evidence type="ECO:0000256" key="2">
    <source>
        <dbReference type="SAM" id="SignalP"/>
    </source>
</evidence>
<feature type="signal peptide" evidence="2">
    <location>
        <begin position="1"/>
        <end position="16"/>
    </location>
</feature>
<dbReference type="PANTHER" id="PTHR24278:SF25">
    <property type="entry name" value="COAGULATION FACTOR IX"/>
    <property type="match status" value="1"/>
</dbReference>
<evidence type="ECO:0000259" key="3">
    <source>
        <dbReference type="PROSITE" id="PS50998"/>
    </source>
</evidence>
<dbReference type="PROSITE" id="PS00011">
    <property type="entry name" value="GLA_1"/>
    <property type="match status" value="1"/>
</dbReference>
<dbReference type="InterPro" id="IPR035972">
    <property type="entry name" value="GLA-like_dom_SF"/>
</dbReference>
<dbReference type="PRINTS" id="PR00001">
    <property type="entry name" value="GLABLOOD"/>
</dbReference>
<dbReference type="EMBL" id="JAYMGO010000200">
    <property type="protein sequence ID" value="KAL1246636.1"/>
    <property type="molecule type" value="Genomic_DNA"/>
</dbReference>
<keyword evidence="1" id="KW-1015">Disulfide bond</keyword>
<dbReference type="PANTHER" id="PTHR24278">
    <property type="entry name" value="COAGULATION FACTOR"/>
    <property type="match status" value="1"/>
</dbReference>
<dbReference type="Gene3D" id="4.10.740.10">
    <property type="entry name" value="Coagulation Factor IX"/>
    <property type="match status" value="1"/>
</dbReference>
<evidence type="ECO:0000313" key="5">
    <source>
        <dbReference type="Proteomes" id="UP001558613"/>
    </source>
</evidence>
<dbReference type="PROSITE" id="PS50998">
    <property type="entry name" value="GLA_2"/>
    <property type="match status" value="1"/>
</dbReference>
<dbReference type="InterPro" id="IPR017857">
    <property type="entry name" value="Coagulation_fac-like_Gla_dom"/>
</dbReference>